<gene>
    <name evidence="7" type="ORF">FGM00_01455</name>
</gene>
<organism evidence="7 8">
    <name type="scientific">Aggregatimonas sangjinii</name>
    <dbReference type="NCBI Taxonomy" id="2583587"/>
    <lineage>
        <taxon>Bacteria</taxon>
        <taxon>Pseudomonadati</taxon>
        <taxon>Bacteroidota</taxon>
        <taxon>Flavobacteriia</taxon>
        <taxon>Flavobacteriales</taxon>
        <taxon>Flavobacteriaceae</taxon>
        <taxon>Aggregatimonas</taxon>
    </lineage>
</organism>
<dbReference type="Proteomes" id="UP000310017">
    <property type="component" value="Chromosome"/>
</dbReference>
<dbReference type="AlphaFoldDB" id="A0A5B7SP95"/>
<dbReference type="PIRSF" id="PIRSF006278">
    <property type="entry name" value="ACCD_DCysDesulf"/>
    <property type="match status" value="1"/>
</dbReference>
<dbReference type="InterPro" id="IPR027278">
    <property type="entry name" value="ACCD_DCysDesulf"/>
</dbReference>
<dbReference type="Gene3D" id="3.40.50.1100">
    <property type="match status" value="2"/>
</dbReference>
<comment type="cofactor">
    <cofactor evidence="1">
        <name>pyridoxal 5'-phosphate</name>
        <dbReference type="ChEBI" id="CHEBI:597326"/>
    </cofactor>
</comment>
<feature type="modified residue" description="N6-(pyridoxal phosphate)lysine" evidence="5">
    <location>
        <position position="36"/>
    </location>
</feature>
<dbReference type="InterPro" id="IPR036052">
    <property type="entry name" value="TrpB-like_PALP_sf"/>
</dbReference>
<dbReference type="RefSeq" id="WP_138851204.1">
    <property type="nucleotide sequence ID" value="NZ_CP040710.1"/>
</dbReference>
<dbReference type="SUPFAM" id="SSF53686">
    <property type="entry name" value="Tryptophan synthase beta subunit-like PLP-dependent enzymes"/>
    <property type="match status" value="1"/>
</dbReference>
<evidence type="ECO:0000313" key="7">
    <source>
        <dbReference type="EMBL" id="QCW98849.1"/>
    </source>
</evidence>
<evidence type="ECO:0000256" key="4">
    <source>
        <dbReference type="PIRSR" id="PIRSR006278-1"/>
    </source>
</evidence>
<proteinExistence type="inferred from homology"/>
<sequence>MISSNQQVLLPILAQKNVSLYLKREDLLHPFISGNKYRKLKYNLLAAQEGGYDTLLTFGGAYSNHIAATAFAGQENRLRTIGIIRGEELYQKWETNPTLKFAHQNGMQFKFVPRDVYRNKTDRQFLKALTSEFGSFYLLPEGGANLEAVQGCEEILNPEDARFQVLCSCVGTGGTLAGISNSAQAEQEVLGFPALKGDSRLPARQVLNQDIRKFAKKENWKLISGYDFGGYAKITTELVKFINSFKAETGIPLDPVYTGKMLFGIIDMVRKNRFQPGTAILAIHSGGLQGITGMNQKLKKKKLPLLDI</sequence>
<protein>
    <submittedName>
        <fullName evidence="7">1-aminocyclopropane-1-carboxylate deaminase/D-cysteine desulfhydrase</fullName>
    </submittedName>
</protein>
<dbReference type="KEGG" id="asag:FGM00_01455"/>
<comment type="similarity">
    <text evidence="2">Belongs to the ACC deaminase/D-cysteine desulfhydrase family.</text>
</comment>
<evidence type="ECO:0000256" key="1">
    <source>
        <dbReference type="ARBA" id="ARBA00001933"/>
    </source>
</evidence>
<dbReference type="InterPro" id="IPR001926">
    <property type="entry name" value="TrpB-like_PALP"/>
</dbReference>
<dbReference type="GO" id="GO:0019148">
    <property type="term" value="F:D-cysteine desulfhydrase activity"/>
    <property type="evidence" value="ECO:0007669"/>
    <property type="project" value="TreeGrafter"/>
</dbReference>
<keyword evidence="3 5" id="KW-0663">Pyridoxal phosphate</keyword>
<feature type="active site" description="Nucleophile" evidence="4">
    <location>
        <position position="63"/>
    </location>
</feature>
<evidence type="ECO:0000256" key="5">
    <source>
        <dbReference type="PIRSR" id="PIRSR006278-2"/>
    </source>
</evidence>
<dbReference type="PANTHER" id="PTHR43780">
    <property type="entry name" value="1-AMINOCYCLOPROPANE-1-CARBOXYLATE DEAMINASE-RELATED"/>
    <property type="match status" value="1"/>
</dbReference>
<dbReference type="EMBL" id="CP040710">
    <property type="protein sequence ID" value="QCW98849.1"/>
    <property type="molecule type" value="Genomic_DNA"/>
</dbReference>
<accession>A0A5B7SP95</accession>
<reference evidence="7 8" key="1">
    <citation type="submission" date="2019-05" db="EMBL/GenBank/DDBJ databases">
        <title>Genome sequencing of F202Z8.</title>
        <authorList>
            <person name="Kwon Y.M."/>
        </authorList>
    </citation>
    <scope>NUCLEOTIDE SEQUENCE [LARGE SCALE GENOMIC DNA]</scope>
    <source>
        <strain evidence="7 8">F202Z8</strain>
    </source>
</reference>
<dbReference type="OrthoDB" id="9801249at2"/>
<evidence type="ECO:0000256" key="3">
    <source>
        <dbReference type="ARBA" id="ARBA00022898"/>
    </source>
</evidence>
<evidence type="ECO:0000313" key="8">
    <source>
        <dbReference type="Proteomes" id="UP000310017"/>
    </source>
</evidence>
<evidence type="ECO:0000259" key="6">
    <source>
        <dbReference type="Pfam" id="PF00291"/>
    </source>
</evidence>
<dbReference type="PANTHER" id="PTHR43780:SF2">
    <property type="entry name" value="1-AMINOCYCLOPROPANE-1-CARBOXYLATE DEAMINASE-RELATED"/>
    <property type="match status" value="1"/>
</dbReference>
<dbReference type="Pfam" id="PF00291">
    <property type="entry name" value="PALP"/>
    <property type="match status" value="1"/>
</dbReference>
<name>A0A5B7SP95_9FLAO</name>
<feature type="domain" description="Tryptophan synthase beta chain-like PALP" evidence="6">
    <location>
        <begin position="12"/>
        <end position="286"/>
    </location>
</feature>
<evidence type="ECO:0000256" key="2">
    <source>
        <dbReference type="ARBA" id="ARBA00008639"/>
    </source>
</evidence>
<keyword evidence="8" id="KW-1185">Reference proteome</keyword>